<dbReference type="PANTHER" id="PTHR30349:SF64">
    <property type="entry name" value="PROPHAGE INTEGRASE INTD-RELATED"/>
    <property type="match status" value="1"/>
</dbReference>
<feature type="domain" description="Tyr recombinase" evidence="3">
    <location>
        <begin position="23"/>
        <end position="217"/>
    </location>
</feature>
<evidence type="ECO:0000256" key="1">
    <source>
        <dbReference type="ARBA" id="ARBA00022908"/>
    </source>
</evidence>
<comment type="caution">
    <text evidence="4">The sequence shown here is derived from an EMBL/GenBank/DDBJ whole genome shotgun (WGS) entry which is preliminary data.</text>
</comment>
<organism evidence="4 5">
    <name type="scientific">Arenicella xantha</name>
    <dbReference type="NCBI Taxonomy" id="644221"/>
    <lineage>
        <taxon>Bacteria</taxon>
        <taxon>Pseudomonadati</taxon>
        <taxon>Pseudomonadota</taxon>
        <taxon>Gammaproteobacteria</taxon>
        <taxon>Arenicellales</taxon>
        <taxon>Arenicellaceae</taxon>
        <taxon>Arenicella</taxon>
    </lineage>
</organism>
<dbReference type="OrthoDB" id="9801717at2"/>
<gene>
    <name evidence="4" type="ORF">DFR28_1057</name>
</gene>
<dbReference type="InterPro" id="IPR050090">
    <property type="entry name" value="Tyrosine_recombinase_XerCD"/>
</dbReference>
<protein>
    <submittedName>
        <fullName evidence="4">Phage integrase family protein</fullName>
    </submittedName>
</protein>
<dbReference type="GO" id="GO:0003677">
    <property type="term" value="F:DNA binding"/>
    <property type="evidence" value="ECO:0007669"/>
    <property type="project" value="InterPro"/>
</dbReference>
<dbReference type="AlphaFoldDB" id="A0A395JGN1"/>
<dbReference type="Gene3D" id="1.10.443.10">
    <property type="entry name" value="Intergrase catalytic core"/>
    <property type="match status" value="1"/>
</dbReference>
<name>A0A395JGN1_9GAMM</name>
<dbReference type="InParanoid" id="A0A395JGN1"/>
<dbReference type="PANTHER" id="PTHR30349">
    <property type="entry name" value="PHAGE INTEGRASE-RELATED"/>
    <property type="match status" value="1"/>
</dbReference>
<evidence type="ECO:0000313" key="5">
    <source>
        <dbReference type="Proteomes" id="UP000253083"/>
    </source>
</evidence>
<dbReference type="GO" id="GO:0006310">
    <property type="term" value="P:DNA recombination"/>
    <property type="evidence" value="ECO:0007669"/>
    <property type="project" value="UniProtKB-KW"/>
</dbReference>
<keyword evidence="1" id="KW-0229">DNA integration</keyword>
<keyword evidence="5" id="KW-1185">Reference proteome</keyword>
<dbReference type="CDD" id="cd00397">
    <property type="entry name" value="DNA_BRE_C"/>
    <property type="match status" value="1"/>
</dbReference>
<dbReference type="InterPro" id="IPR002104">
    <property type="entry name" value="Integrase_catalytic"/>
</dbReference>
<dbReference type="Pfam" id="PF00589">
    <property type="entry name" value="Phage_integrase"/>
    <property type="match status" value="1"/>
</dbReference>
<sequence length="223" mass="25192">MRAIISPMNAPVAPEMRIFSPSGEPLYLNADERERFLAAVRKDTDRNAVIFGTLLHYTGARPTELRELTVDRVNVDESIINLRTIKKRRVDKKGNLKQAQFRSIPIPEEVMNLVVLAFDILAKQKKGRNALLWPSDDNPKIPVNESTVYRWVKRNMVSAGITGKKATSKGLRHGFGVHMVLNGVPLVMIKDLMGHTSTQTTEIYLQVMGGEKKEMVLNTWKNN</sequence>
<dbReference type="InterPro" id="IPR013762">
    <property type="entry name" value="Integrase-like_cat_sf"/>
</dbReference>
<dbReference type="PROSITE" id="PS51898">
    <property type="entry name" value="TYR_RECOMBINASE"/>
    <property type="match status" value="1"/>
</dbReference>
<keyword evidence="2" id="KW-0233">DNA recombination</keyword>
<reference evidence="4 5" key="1">
    <citation type="submission" date="2018-06" db="EMBL/GenBank/DDBJ databases">
        <title>Genomic Encyclopedia of Type Strains, Phase IV (KMG-IV): sequencing the most valuable type-strain genomes for metagenomic binning, comparative biology and taxonomic classification.</title>
        <authorList>
            <person name="Goeker M."/>
        </authorList>
    </citation>
    <scope>NUCLEOTIDE SEQUENCE [LARGE SCALE GENOMIC DNA]</scope>
    <source>
        <strain evidence="4 5">DSM 24032</strain>
    </source>
</reference>
<dbReference type="InterPro" id="IPR011010">
    <property type="entry name" value="DNA_brk_join_enz"/>
</dbReference>
<proteinExistence type="predicted"/>
<evidence type="ECO:0000259" key="3">
    <source>
        <dbReference type="PROSITE" id="PS51898"/>
    </source>
</evidence>
<dbReference type="SUPFAM" id="SSF56349">
    <property type="entry name" value="DNA breaking-rejoining enzymes"/>
    <property type="match status" value="1"/>
</dbReference>
<accession>A0A395JGN1</accession>
<evidence type="ECO:0000256" key="2">
    <source>
        <dbReference type="ARBA" id="ARBA00023172"/>
    </source>
</evidence>
<dbReference type="Proteomes" id="UP000253083">
    <property type="component" value="Unassembled WGS sequence"/>
</dbReference>
<evidence type="ECO:0000313" key="4">
    <source>
        <dbReference type="EMBL" id="RBP48669.1"/>
    </source>
</evidence>
<dbReference type="EMBL" id="QNRT01000005">
    <property type="protein sequence ID" value="RBP48669.1"/>
    <property type="molecule type" value="Genomic_DNA"/>
</dbReference>
<dbReference type="GO" id="GO:0015074">
    <property type="term" value="P:DNA integration"/>
    <property type="evidence" value="ECO:0007669"/>
    <property type="project" value="UniProtKB-KW"/>
</dbReference>